<dbReference type="KEGG" id="pprf:DPRO_3978"/>
<dbReference type="GO" id="GO:0002181">
    <property type="term" value="P:cytoplasmic translation"/>
    <property type="evidence" value="ECO:0007669"/>
    <property type="project" value="TreeGrafter"/>
</dbReference>
<dbReference type="InterPro" id="IPR000702">
    <property type="entry name" value="Ribosomal_uL6-like"/>
</dbReference>
<evidence type="ECO:0000256" key="4">
    <source>
        <dbReference type="ARBA" id="ARBA00022980"/>
    </source>
</evidence>
<comment type="subunit">
    <text evidence="6">Part of the 50S ribosomal subunit.</text>
</comment>
<dbReference type="PANTHER" id="PTHR11655:SF14">
    <property type="entry name" value="LARGE RIBOSOMAL SUBUNIT PROTEIN UL6M"/>
    <property type="match status" value="1"/>
</dbReference>
<evidence type="ECO:0000256" key="5">
    <source>
        <dbReference type="ARBA" id="ARBA00023274"/>
    </source>
</evidence>
<dbReference type="HAMAP" id="MF_01365_B">
    <property type="entry name" value="Ribosomal_uL6_B"/>
    <property type="match status" value="1"/>
</dbReference>
<dbReference type="Pfam" id="PF00347">
    <property type="entry name" value="Ribosomal_L6"/>
    <property type="match status" value="2"/>
</dbReference>
<evidence type="ECO:0000256" key="6">
    <source>
        <dbReference type="HAMAP-Rule" id="MF_01365"/>
    </source>
</evidence>
<dbReference type="GO" id="GO:0022625">
    <property type="term" value="C:cytosolic large ribosomal subunit"/>
    <property type="evidence" value="ECO:0007669"/>
    <property type="project" value="UniProtKB-UniRule"/>
</dbReference>
<keyword evidence="3 6" id="KW-0694">RNA-binding</keyword>
<feature type="domain" description="Large ribosomal subunit protein uL6 alpha-beta" evidence="9">
    <location>
        <begin position="90"/>
        <end position="163"/>
    </location>
</feature>
<dbReference type="RefSeq" id="WP_097013560.1">
    <property type="nucleotide sequence ID" value="NZ_LT907975.1"/>
</dbReference>
<sequence>MSRIGKNPIDIPAGVEVSVGASEIQVKGPKGSLTTPVHETVEYKVEDGKVYITRTNDSRNARGQHGLRRTLLANCVEGVSKGYTKGLEVIGVGYKVSVQGKKVVLNVGYSHPVEFDLPAGIDAKAEGIKLTIEGIDKQLVGEVAAQIRRVRPPEPYKGKGIKYAEEVIRRKAGKSGSK</sequence>
<keyword evidence="4 6" id="KW-0689">Ribosomal protein</keyword>
<dbReference type="PROSITE" id="PS00525">
    <property type="entry name" value="RIBOSOMAL_L6_1"/>
    <property type="match status" value="1"/>
</dbReference>
<dbReference type="FunFam" id="3.90.930.12:FF:000002">
    <property type="entry name" value="50S ribosomal protein L6"/>
    <property type="match status" value="1"/>
</dbReference>
<dbReference type="AlphaFoldDB" id="A0A2C8FDP2"/>
<gene>
    <name evidence="6 10" type="primary">rplF</name>
    <name evidence="10" type="ORF">DPRO_3978</name>
</gene>
<organism evidence="10 11">
    <name type="scientific">Pseudodesulfovibrio profundus</name>
    <dbReference type="NCBI Taxonomy" id="57320"/>
    <lineage>
        <taxon>Bacteria</taxon>
        <taxon>Pseudomonadati</taxon>
        <taxon>Thermodesulfobacteriota</taxon>
        <taxon>Desulfovibrionia</taxon>
        <taxon>Desulfovibrionales</taxon>
        <taxon>Desulfovibrionaceae</taxon>
    </lineage>
</organism>
<dbReference type="GO" id="GO:0003735">
    <property type="term" value="F:structural constituent of ribosome"/>
    <property type="evidence" value="ECO:0007669"/>
    <property type="project" value="UniProtKB-UniRule"/>
</dbReference>
<dbReference type="InterPro" id="IPR002358">
    <property type="entry name" value="Ribosomal_uL6_CS"/>
</dbReference>
<reference evidence="11" key="1">
    <citation type="submission" date="2017-09" db="EMBL/GenBank/DDBJ databases">
        <authorList>
            <person name="Regsiter A."/>
            <person name="William W."/>
        </authorList>
    </citation>
    <scope>NUCLEOTIDE SEQUENCE [LARGE SCALE GENOMIC DNA]</scope>
    <source>
        <strain evidence="11">500-1</strain>
    </source>
</reference>
<comment type="similarity">
    <text evidence="1 6 7">Belongs to the universal ribosomal protein uL6 family.</text>
</comment>
<evidence type="ECO:0000256" key="1">
    <source>
        <dbReference type="ARBA" id="ARBA00009356"/>
    </source>
</evidence>
<keyword evidence="11" id="KW-1185">Reference proteome</keyword>
<dbReference type="EMBL" id="LT907975">
    <property type="protein sequence ID" value="SOB60897.1"/>
    <property type="molecule type" value="Genomic_DNA"/>
</dbReference>
<dbReference type="PANTHER" id="PTHR11655">
    <property type="entry name" value="60S/50S RIBOSOMAL PROTEIN L6/L9"/>
    <property type="match status" value="1"/>
</dbReference>
<name>A0A2C8FDP2_9BACT</name>
<dbReference type="PIRSF" id="PIRSF002162">
    <property type="entry name" value="Ribosomal_L6"/>
    <property type="match status" value="1"/>
</dbReference>
<dbReference type="InterPro" id="IPR019906">
    <property type="entry name" value="Ribosomal_uL6_bac-type"/>
</dbReference>
<dbReference type="NCBIfam" id="TIGR03654">
    <property type="entry name" value="L6_bact"/>
    <property type="match status" value="1"/>
</dbReference>
<dbReference type="GO" id="GO:0019843">
    <property type="term" value="F:rRNA binding"/>
    <property type="evidence" value="ECO:0007669"/>
    <property type="project" value="UniProtKB-UniRule"/>
</dbReference>
<keyword evidence="2 6" id="KW-0699">rRNA-binding</keyword>
<dbReference type="PRINTS" id="PR00059">
    <property type="entry name" value="RIBOSOMALL6"/>
</dbReference>
<protein>
    <recommendedName>
        <fullName evidence="6">Large ribosomal subunit protein uL6</fullName>
    </recommendedName>
</protein>
<evidence type="ECO:0000256" key="7">
    <source>
        <dbReference type="RuleBase" id="RU003869"/>
    </source>
</evidence>
<dbReference type="OrthoDB" id="9805007at2"/>
<feature type="domain" description="Large ribosomal subunit protein uL6 alpha-beta" evidence="9">
    <location>
        <begin position="11"/>
        <end position="82"/>
    </location>
</feature>
<proteinExistence type="inferred from homology"/>
<evidence type="ECO:0000259" key="9">
    <source>
        <dbReference type="Pfam" id="PF00347"/>
    </source>
</evidence>
<dbReference type="InterPro" id="IPR020040">
    <property type="entry name" value="Ribosomal_uL6_a/b-dom"/>
</dbReference>
<evidence type="ECO:0000313" key="10">
    <source>
        <dbReference type="EMBL" id="SOB60897.1"/>
    </source>
</evidence>
<evidence type="ECO:0000256" key="2">
    <source>
        <dbReference type="ARBA" id="ARBA00022730"/>
    </source>
</evidence>
<dbReference type="Proteomes" id="UP000219215">
    <property type="component" value="Chromosome DPRO"/>
</dbReference>
<dbReference type="SUPFAM" id="SSF56053">
    <property type="entry name" value="Ribosomal protein L6"/>
    <property type="match status" value="2"/>
</dbReference>
<evidence type="ECO:0000256" key="3">
    <source>
        <dbReference type="ARBA" id="ARBA00022884"/>
    </source>
</evidence>
<accession>A0A2C8FDP2</accession>
<evidence type="ECO:0000256" key="8">
    <source>
        <dbReference type="RuleBase" id="RU003870"/>
    </source>
</evidence>
<dbReference type="InterPro" id="IPR036789">
    <property type="entry name" value="Ribosomal_uL6-like_a/b-dom_sf"/>
</dbReference>
<evidence type="ECO:0000313" key="11">
    <source>
        <dbReference type="Proteomes" id="UP000219215"/>
    </source>
</evidence>
<dbReference type="FunFam" id="3.90.930.12:FF:000001">
    <property type="entry name" value="50S ribosomal protein L6"/>
    <property type="match status" value="1"/>
</dbReference>
<comment type="function">
    <text evidence="6 8">This protein binds to the 23S rRNA, and is important in its secondary structure. It is located near the subunit interface in the base of the L7/L12 stalk, and near the tRNA binding site of the peptidyltransferase center.</text>
</comment>
<keyword evidence="5 6" id="KW-0687">Ribonucleoprotein</keyword>
<dbReference type="Gene3D" id="3.90.930.12">
    <property type="entry name" value="Ribosomal protein L6, alpha-beta domain"/>
    <property type="match status" value="2"/>
</dbReference>